<dbReference type="InterPro" id="IPR008687">
    <property type="entry name" value="MobC"/>
</dbReference>
<dbReference type="RefSeq" id="WP_158640802.1">
    <property type="nucleotide sequence ID" value="NZ_QBKP01000027.1"/>
</dbReference>
<keyword evidence="4" id="KW-1185">Reference proteome</keyword>
<dbReference type="Proteomes" id="UP000244224">
    <property type="component" value="Unassembled WGS sequence"/>
</dbReference>
<name>A0A2T6ADD3_9RHOB</name>
<protein>
    <submittedName>
        <fullName evidence="3">Mobilization protein MobC</fullName>
    </submittedName>
</protein>
<dbReference type="Pfam" id="PF05713">
    <property type="entry name" value="MobC"/>
    <property type="match status" value="1"/>
</dbReference>
<gene>
    <name evidence="3" type="ORF">C8N34_12735</name>
</gene>
<organism evidence="3 4">
    <name type="scientific">Gemmobacter caeni</name>
    <dbReference type="NCBI Taxonomy" id="589035"/>
    <lineage>
        <taxon>Bacteria</taxon>
        <taxon>Pseudomonadati</taxon>
        <taxon>Pseudomonadota</taxon>
        <taxon>Alphaproteobacteria</taxon>
        <taxon>Rhodobacterales</taxon>
        <taxon>Paracoccaceae</taxon>
        <taxon>Gemmobacter</taxon>
    </lineage>
</organism>
<feature type="compositionally biased region" description="Low complexity" evidence="1">
    <location>
        <begin position="1"/>
        <end position="25"/>
    </location>
</feature>
<feature type="region of interest" description="Disordered" evidence="1">
    <location>
        <begin position="1"/>
        <end position="59"/>
    </location>
</feature>
<feature type="domain" description="Bacterial mobilisation" evidence="2">
    <location>
        <begin position="116"/>
        <end position="136"/>
    </location>
</feature>
<comment type="caution">
    <text evidence="3">The sequence shown here is derived from an EMBL/GenBank/DDBJ whole genome shotgun (WGS) entry which is preliminary data.</text>
</comment>
<evidence type="ECO:0000259" key="2">
    <source>
        <dbReference type="Pfam" id="PF05713"/>
    </source>
</evidence>
<proteinExistence type="predicted"/>
<accession>A0A2T6ADD3</accession>
<dbReference type="EMBL" id="QBKP01000027">
    <property type="protein sequence ID" value="PTX41830.1"/>
    <property type="molecule type" value="Genomic_DNA"/>
</dbReference>
<dbReference type="AlphaFoldDB" id="A0A2T6ADD3"/>
<dbReference type="OrthoDB" id="7838543at2"/>
<evidence type="ECO:0000313" key="4">
    <source>
        <dbReference type="Proteomes" id="UP000244224"/>
    </source>
</evidence>
<evidence type="ECO:0000313" key="3">
    <source>
        <dbReference type="EMBL" id="PTX41830.1"/>
    </source>
</evidence>
<evidence type="ECO:0000256" key="1">
    <source>
        <dbReference type="SAM" id="MobiDB-lite"/>
    </source>
</evidence>
<sequence>MTSHPRAPQTTAAARPAAFAGASKATGRAAERAGQSAYDDASGGEPPGPSLSRRPTTGGRILSVRVSREEALAFDAATLSAGFTSRSEALRVLVRGAGGAVAPLPEETELLVSLTRELHKIGVNVNQIALAANRRQIALVRAEWDEIGALRKFLPELRLAIGRLVGLRRQAGRAALGTAAGALQSGMGKGDGGA</sequence>
<reference evidence="3 4" key="1">
    <citation type="submission" date="2018-04" db="EMBL/GenBank/DDBJ databases">
        <title>Genomic Encyclopedia of Archaeal and Bacterial Type Strains, Phase II (KMG-II): from individual species to whole genera.</title>
        <authorList>
            <person name="Goeker M."/>
        </authorList>
    </citation>
    <scope>NUCLEOTIDE SEQUENCE [LARGE SCALE GENOMIC DNA]</scope>
    <source>
        <strain evidence="3 4">DSM 21823</strain>
    </source>
</reference>